<dbReference type="KEGG" id="mcaa:R3L15_01870"/>
<keyword evidence="3" id="KW-1185">Reference proteome</keyword>
<name>A0AAU6P7Q7_9FLAO</name>
<sequence>MKTYIKYISLPLLLFFLAFGMHKYYVSVTQIEYVKEQSSVQIITRIFIDDLENVLKKRYDKNISLKYKNESEKVNYYIERYLKSKMSIKINGEEQMINFIGKEYDVDIAICYLEIEDVKSIKTFEISNEVLFDMFKEQKNVIRTNINSKNKSFILIKENDKAMLNFNEKP</sequence>
<evidence type="ECO:0000313" key="3">
    <source>
        <dbReference type="Proteomes" id="UP001368318"/>
    </source>
</evidence>
<dbReference type="EMBL" id="CP136924">
    <property type="protein sequence ID" value="WXA03952.1"/>
    <property type="molecule type" value="Genomic_DNA"/>
</dbReference>
<organism evidence="2">
    <name type="scientific">Mangrovimonas cancribranchiae</name>
    <dbReference type="NCBI Taxonomy" id="3080055"/>
    <lineage>
        <taxon>Bacteria</taxon>
        <taxon>Pseudomonadati</taxon>
        <taxon>Bacteroidota</taxon>
        <taxon>Flavobacteriia</taxon>
        <taxon>Flavobacteriales</taxon>
        <taxon>Flavobacteriaceae</taxon>
        <taxon>Mangrovimonas</taxon>
    </lineage>
</organism>
<evidence type="ECO:0000313" key="1">
    <source>
        <dbReference type="EMBL" id="WXA03952.1"/>
    </source>
</evidence>
<dbReference type="Pfam" id="PF20420">
    <property type="entry name" value="DUF6702"/>
    <property type="match status" value="1"/>
</dbReference>
<dbReference type="AlphaFoldDB" id="A0AAU6P7Q7"/>
<dbReference type="Proteomes" id="UP001368318">
    <property type="component" value="Chromosome"/>
</dbReference>
<gene>
    <name evidence="2" type="ORF">R3L15_01870</name>
    <name evidence="1" type="ORF">R3L16_05525</name>
</gene>
<accession>A0AAU6P7Q7</accession>
<dbReference type="RefSeq" id="WP_338732907.1">
    <property type="nucleotide sequence ID" value="NZ_CP136924.1"/>
</dbReference>
<proteinExistence type="predicted"/>
<evidence type="ECO:0000313" key="2">
    <source>
        <dbReference type="EMBL" id="WXA13627.1"/>
    </source>
</evidence>
<dbReference type="InterPro" id="IPR046525">
    <property type="entry name" value="DUF6702"/>
</dbReference>
<protein>
    <submittedName>
        <fullName evidence="2">DUF6702 family protein</fullName>
    </submittedName>
</protein>
<reference evidence="2 3" key="1">
    <citation type="submission" date="2023-10" db="EMBL/GenBank/DDBJ databases">
        <title>Culture-based analysis of two novel bacteria associated with mangrove crab gills.</title>
        <authorList>
            <person name="Yang X."/>
            <person name="Garuglieri E."/>
            <person name="Van Goethem M.W."/>
            <person name="Fusi M."/>
            <person name="Marasco R."/>
            <person name="Daffonchio D.G."/>
        </authorList>
    </citation>
    <scope>NUCLEOTIDE SEQUENCE</scope>
    <source>
        <strain evidence="2">UG2-1</strain>
        <strain evidence="1">UG2-2</strain>
        <strain evidence="3">UG2_2</strain>
    </source>
</reference>
<dbReference type="EMBL" id="CP136925">
    <property type="protein sequence ID" value="WXA13627.1"/>
    <property type="molecule type" value="Genomic_DNA"/>
</dbReference>